<organism evidence="2 3">
    <name type="scientific">Persicobacter psychrovividus</name>
    <dbReference type="NCBI Taxonomy" id="387638"/>
    <lineage>
        <taxon>Bacteria</taxon>
        <taxon>Pseudomonadati</taxon>
        <taxon>Bacteroidota</taxon>
        <taxon>Cytophagia</taxon>
        <taxon>Cytophagales</taxon>
        <taxon>Persicobacteraceae</taxon>
        <taxon>Persicobacter</taxon>
    </lineage>
</organism>
<evidence type="ECO:0000256" key="1">
    <source>
        <dbReference type="SAM" id="SignalP"/>
    </source>
</evidence>
<feature type="signal peptide" evidence="1">
    <location>
        <begin position="1"/>
        <end position="24"/>
    </location>
</feature>
<evidence type="ECO:0000313" key="3">
    <source>
        <dbReference type="Proteomes" id="UP001354989"/>
    </source>
</evidence>
<protein>
    <recommendedName>
        <fullName evidence="4">DUF4468 domain-containing protein</fullName>
    </recommendedName>
</protein>
<dbReference type="EMBL" id="AP025293">
    <property type="protein sequence ID" value="BDD00747.1"/>
    <property type="molecule type" value="Genomic_DNA"/>
</dbReference>
<evidence type="ECO:0008006" key="4">
    <source>
        <dbReference type="Google" id="ProtNLM"/>
    </source>
</evidence>
<evidence type="ECO:0000313" key="2">
    <source>
        <dbReference type="EMBL" id="BDD00747.1"/>
    </source>
</evidence>
<feature type="chain" id="PRO_5046454838" description="DUF4468 domain-containing protein" evidence="1">
    <location>
        <begin position="25"/>
        <end position="160"/>
    </location>
</feature>
<keyword evidence="3" id="KW-1185">Reference proteome</keyword>
<name>A0ABM7VIE5_9BACT</name>
<accession>A0ABM7VIE5</accession>
<keyword evidence="2" id="KW-0614">Plasmid</keyword>
<gene>
    <name evidence="2" type="ORF">PEPS_30270</name>
</gene>
<keyword evidence="1" id="KW-0732">Signal</keyword>
<sequence length="160" mass="17873">MEKLIVKFAGLLICCLAIPLFAHAQVSIKDNGLVWEKVYQKPFNGNKKSLSSFVVGGKPIGFGGSVGSYSVRRSALSADVQYLQKEGRYKVIVSNIQLLMSGGIVVNGILLSEHNMPISKCICKRAHHSLVYRKHGEEVAQRLDEYFTKYFGQTEADYNW</sequence>
<geneLocation type="plasmid" evidence="2 3">
    <name>pPP1</name>
</geneLocation>
<dbReference type="RefSeq" id="WP_338398549.1">
    <property type="nucleotide sequence ID" value="NZ_AP025293.1"/>
</dbReference>
<reference evidence="2 3" key="1">
    <citation type="submission" date="2021-12" db="EMBL/GenBank/DDBJ databases">
        <title>Genome sequencing of bacteria with rrn-lacking chromosome and rrn-plasmid.</title>
        <authorList>
            <person name="Anda M."/>
            <person name="Iwasaki W."/>
        </authorList>
    </citation>
    <scope>NUCLEOTIDE SEQUENCE [LARGE SCALE GENOMIC DNA]</scope>
    <source>
        <strain evidence="2 3">NBRC 101262</strain>
        <plasmid evidence="2 3">pPP1</plasmid>
    </source>
</reference>
<proteinExistence type="predicted"/>
<dbReference type="Proteomes" id="UP001354989">
    <property type="component" value="Plasmid pPP1"/>
</dbReference>